<dbReference type="Proteomes" id="UP000235584">
    <property type="component" value="Chromosome"/>
</dbReference>
<organism evidence="1 2">
    <name type="scientific">Bacteriovorax stolpii</name>
    <name type="common">Bdellovibrio stolpii</name>
    <dbReference type="NCBI Taxonomy" id="960"/>
    <lineage>
        <taxon>Bacteria</taxon>
        <taxon>Pseudomonadati</taxon>
        <taxon>Bdellovibrionota</taxon>
        <taxon>Bacteriovoracia</taxon>
        <taxon>Bacteriovoracales</taxon>
        <taxon>Bacteriovoracaceae</taxon>
        <taxon>Bacteriovorax</taxon>
    </lineage>
</organism>
<dbReference type="EMBL" id="CP025704">
    <property type="protein sequence ID" value="AUN97662.1"/>
    <property type="molecule type" value="Genomic_DNA"/>
</dbReference>
<keyword evidence="2" id="KW-1185">Reference proteome</keyword>
<dbReference type="RefSeq" id="WP_102242957.1">
    <property type="nucleotide sequence ID" value="NZ_CP025704.1"/>
</dbReference>
<evidence type="ECO:0000313" key="2">
    <source>
        <dbReference type="Proteomes" id="UP000235584"/>
    </source>
</evidence>
<dbReference type="AlphaFoldDB" id="A0A2K9NQ92"/>
<dbReference type="KEGG" id="bsto:C0V70_05940"/>
<accession>A0A2K9NQ92</accession>
<reference evidence="1 2" key="1">
    <citation type="submission" date="2018-01" db="EMBL/GenBank/DDBJ databases">
        <title>Complete genome sequence of Bacteriovorax stolpii DSM12778.</title>
        <authorList>
            <person name="Tang B."/>
            <person name="Chang J."/>
        </authorList>
    </citation>
    <scope>NUCLEOTIDE SEQUENCE [LARGE SCALE GENOMIC DNA]</scope>
    <source>
        <strain evidence="1 2">DSM 12778</strain>
    </source>
</reference>
<evidence type="ECO:0000313" key="1">
    <source>
        <dbReference type="EMBL" id="AUN97662.1"/>
    </source>
</evidence>
<protein>
    <submittedName>
        <fullName evidence="1">Uncharacterized protein</fullName>
    </submittedName>
</protein>
<proteinExistence type="predicted"/>
<sequence length="197" mass="21227">MKGLNKFLLTLTISAFTATTSFAAIGNAKIVELGCHRLERLVTLGKADETFLTKLKSLELVVLTPTKPTDPSFKIIASQHAGADGTTKQVEMMMDAAGKGIAQVVKEGTESDSAPVWGDKDAATLIEQSLHYVNDHASEHVELKPFQTGLKSLNLMQVTNNQGNKVARIEMISTATTQKLEVNLNEQGSVESTNTVN</sequence>
<name>A0A2K9NQ92_BACTC</name>
<gene>
    <name evidence="1" type="ORF">C0V70_05940</name>
</gene>